<evidence type="ECO:0000256" key="12">
    <source>
        <dbReference type="ARBA" id="ARBA00023136"/>
    </source>
</evidence>
<keyword evidence="5 13" id="KW-0349">Heme</keyword>
<evidence type="ECO:0000313" key="15">
    <source>
        <dbReference type="EMBL" id="KAJ4432908.1"/>
    </source>
</evidence>
<dbReference type="InterPro" id="IPR050476">
    <property type="entry name" value="Insect_CytP450_Detox"/>
</dbReference>
<comment type="caution">
    <text evidence="15">The sequence shown here is derived from an EMBL/GenBank/DDBJ whole genome shotgun (WGS) entry which is preliminary data.</text>
</comment>
<keyword evidence="6 13" id="KW-0479">Metal-binding</keyword>
<evidence type="ECO:0000256" key="7">
    <source>
        <dbReference type="ARBA" id="ARBA00022824"/>
    </source>
</evidence>
<gene>
    <name evidence="15" type="ORF">ANN_15165</name>
</gene>
<evidence type="ECO:0000256" key="9">
    <source>
        <dbReference type="ARBA" id="ARBA00023002"/>
    </source>
</evidence>
<comment type="subcellular location">
    <subcellularLocation>
        <location evidence="3">Endoplasmic reticulum membrane</location>
        <topology evidence="3">Peripheral membrane protein</topology>
    </subcellularLocation>
    <subcellularLocation>
        <location evidence="2">Microsome membrane</location>
        <topology evidence="2">Peripheral membrane protein</topology>
    </subcellularLocation>
</comment>
<name>A0ABQ8SG36_PERAM</name>
<keyword evidence="11 13" id="KW-0503">Monooxygenase</keyword>
<dbReference type="Gene3D" id="1.10.630.10">
    <property type="entry name" value="Cytochrome P450"/>
    <property type="match status" value="1"/>
</dbReference>
<evidence type="ECO:0000256" key="6">
    <source>
        <dbReference type="ARBA" id="ARBA00022723"/>
    </source>
</evidence>
<evidence type="ECO:0008006" key="17">
    <source>
        <dbReference type="Google" id="ProtNLM"/>
    </source>
</evidence>
<evidence type="ECO:0000256" key="14">
    <source>
        <dbReference type="SAM" id="Phobius"/>
    </source>
</evidence>
<dbReference type="PRINTS" id="PR00463">
    <property type="entry name" value="EP450I"/>
</dbReference>
<dbReference type="InterPro" id="IPR002401">
    <property type="entry name" value="Cyt_P450_E_grp-I"/>
</dbReference>
<dbReference type="PANTHER" id="PTHR24292:SF45">
    <property type="entry name" value="CYTOCHROME P450 6G1-RELATED"/>
    <property type="match status" value="1"/>
</dbReference>
<evidence type="ECO:0000256" key="10">
    <source>
        <dbReference type="ARBA" id="ARBA00023004"/>
    </source>
</evidence>
<dbReference type="EMBL" id="JAJSOF020000027">
    <property type="protein sequence ID" value="KAJ4432908.1"/>
    <property type="molecule type" value="Genomic_DNA"/>
</dbReference>
<keyword evidence="7" id="KW-0256">Endoplasmic reticulum</keyword>
<dbReference type="SUPFAM" id="SSF48264">
    <property type="entry name" value="Cytochrome P450"/>
    <property type="match status" value="1"/>
</dbReference>
<dbReference type="InterPro" id="IPR001128">
    <property type="entry name" value="Cyt_P450"/>
</dbReference>
<evidence type="ECO:0000256" key="5">
    <source>
        <dbReference type="ARBA" id="ARBA00022617"/>
    </source>
</evidence>
<reference evidence="15 16" key="1">
    <citation type="journal article" date="2022" name="Allergy">
        <title>Genome assembly and annotation of Periplaneta americana reveal a comprehensive cockroach allergen profile.</title>
        <authorList>
            <person name="Wang L."/>
            <person name="Xiong Q."/>
            <person name="Saelim N."/>
            <person name="Wang L."/>
            <person name="Nong W."/>
            <person name="Wan A.T."/>
            <person name="Shi M."/>
            <person name="Liu X."/>
            <person name="Cao Q."/>
            <person name="Hui J.H.L."/>
            <person name="Sookrung N."/>
            <person name="Leung T.F."/>
            <person name="Tungtrongchitr A."/>
            <person name="Tsui S.K.W."/>
        </authorList>
    </citation>
    <scope>NUCLEOTIDE SEQUENCE [LARGE SCALE GENOMIC DNA]</scope>
    <source>
        <strain evidence="15">PWHHKU_190912</strain>
    </source>
</reference>
<dbReference type="PROSITE" id="PS00086">
    <property type="entry name" value="CYTOCHROME_P450"/>
    <property type="match status" value="1"/>
</dbReference>
<dbReference type="InterPro" id="IPR036396">
    <property type="entry name" value="Cyt_P450_sf"/>
</dbReference>
<sequence length="516" mass="59332">MALLFDSLVLNVITFLTSVTLILYLYFTRKYKLWKNRGIPYIKPLPFVGNFKDVVLQKYGIGHYLKIVYDEHKDKPYVGVFAFHQPALVVHDLDLIKSVLVKNAQVFMNHKFTVQEATDPLLHNNIFTLKGQKWRHMRTYLSPTFTSGKMKNMFYLVNKCAKELVEYVDKTHSPTVHVKETMARFTTDVIASCALGLDTGSLQSEDPKFRHMLRNVFNLSPLKAVASALAFFSPDLLKILRIKIIDDNVTDFVRNSVWETVEYRQKNGIIRKDFLDMMIELRKKMQQDPSSGINRDTDRMEDDFVAQAFIFVTAGFETSSSTMSHALYELALHPEMQHRLRAEITNVLAKHDQCVTYEGIQEMPYLDMVVCETLRKYPIVTFLDRDTNTDYKLPPPNEKVMDATLPAGAAVYIPVLGIHYDPKYYPEPDNFDPERFTEENKKSRPNFSYLPFGEGPRICIGMRFGIMQTKTGLIHILSNYEVSPAKDTPIPLTFDPKPFLLTSLGTLPLNFTKIST</sequence>
<evidence type="ECO:0000256" key="13">
    <source>
        <dbReference type="RuleBase" id="RU000461"/>
    </source>
</evidence>
<dbReference type="PANTHER" id="PTHR24292">
    <property type="entry name" value="CYTOCHROME P450"/>
    <property type="match status" value="1"/>
</dbReference>
<keyword evidence="9 13" id="KW-0560">Oxidoreductase</keyword>
<evidence type="ECO:0000256" key="3">
    <source>
        <dbReference type="ARBA" id="ARBA00004406"/>
    </source>
</evidence>
<keyword evidence="10 13" id="KW-0408">Iron</keyword>
<dbReference type="CDD" id="cd11056">
    <property type="entry name" value="CYP6-like"/>
    <property type="match status" value="1"/>
</dbReference>
<dbReference type="Pfam" id="PF00067">
    <property type="entry name" value="p450"/>
    <property type="match status" value="1"/>
</dbReference>
<evidence type="ECO:0000256" key="2">
    <source>
        <dbReference type="ARBA" id="ARBA00004174"/>
    </source>
</evidence>
<evidence type="ECO:0000256" key="11">
    <source>
        <dbReference type="ARBA" id="ARBA00023033"/>
    </source>
</evidence>
<dbReference type="PRINTS" id="PR00385">
    <property type="entry name" value="P450"/>
</dbReference>
<accession>A0ABQ8SG36</accession>
<comment type="similarity">
    <text evidence="4 13">Belongs to the cytochrome P450 family.</text>
</comment>
<keyword evidence="14" id="KW-0812">Transmembrane</keyword>
<organism evidence="15 16">
    <name type="scientific">Periplaneta americana</name>
    <name type="common">American cockroach</name>
    <name type="synonym">Blatta americana</name>
    <dbReference type="NCBI Taxonomy" id="6978"/>
    <lineage>
        <taxon>Eukaryota</taxon>
        <taxon>Metazoa</taxon>
        <taxon>Ecdysozoa</taxon>
        <taxon>Arthropoda</taxon>
        <taxon>Hexapoda</taxon>
        <taxon>Insecta</taxon>
        <taxon>Pterygota</taxon>
        <taxon>Neoptera</taxon>
        <taxon>Polyneoptera</taxon>
        <taxon>Dictyoptera</taxon>
        <taxon>Blattodea</taxon>
        <taxon>Blattoidea</taxon>
        <taxon>Blattidae</taxon>
        <taxon>Blattinae</taxon>
        <taxon>Periplaneta</taxon>
    </lineage>
</organism>
<dbReference type="Proteomes" id="UP001148838">
    <property type="component" value="Unassembled WGS sequence"/>
</dbReference>
<dbReference type="InterPro" id="IPR017972">
    <property type="entry name" value="Cyt_P450_CS"/>
</dbReference>
<evidence type="ECO:0000256" key="4">
    <source>
        <dbReference type="ARBA" id="ARBA00010617"/>
    </source>
</evidence>
<keyword evidence="14" id="KW-1133">Transmembrane helix</keyword>
<evidence type="ECO:0000313" key="16">
    <source>
        <dbReference type="Proteomes" id="UP001148838"/>
    </source>
</evidence>
<keyword evidence="16" id="KW-1185">Reference proteome</keyword>
<protein>
    <recommendedName>
        <fullName evidence="17">Cytochrome P450</fullName>
    </recommendedName>
</protein>
<evidence type="ECO:0000256" key="8">
    <source>
        <dbReference type="ARBA" id="ARBA00022848"/>
    </source>
</evidence>
<proteinExistence type="inferred from homology"/>
<evidence type="ECO:0000256" key="1">
    <source>
        <dbReference type="ARBA" id="ARBA00001971"/>
    </source>
</evidence>
<keyword evidence="12 14" id="KW-0472">Membrane</keyword>
<feature type="transmembrane region" description="Helical" evidence="14">
    <location>
        <begin position="6"/>
        <end position="27"/>
    </location>
</feature>
<comment type="cofactor">
    <cofactor evidence="1">
        <name>heme</name>
        <dbReference type="ChEBI" id="CHEBI:30413"/>
    </cofactor>
</comment>
<keyword evidence="8" id="KW-0492">Microsome</keyword>